<feature type="region of interest" description="Disordered" evidence="1">
    <location>
        <begin position="70"/>
        <end position="95"/>
    </location>
</feature>
<evidence type="ECO:0000313" key="4">
    <source>
        <dbReference type="Proteomes" id="UP000035929"/>
    </source>
</evidence>
<gene>
    <name evidence="3" type="ORF">VP06_29460</name>
</gene>
<dbReference type="SUPFAM" id="SSF81296">
    <property type="entry name" value="E set domains"/>
    <property type="match status" value="1"/>
</dbReference>
<evidence type="ECO:0000313" key="3">
    <source>
        <dbReference type="EMBL" id="KMO27848.1"/>
    </source>
</evidence>
<dbReference type="Gene3D" id="2.60.40.10">
    <property type="entry name" value="Immunoglobulins"/>
    <property type="match status" value="1"/>
</dbReference>
<reference evidence="3 4" key="1">
    <citation type="submission" date="2015-03" db="EMBL/GenBank/DDBJ databases">
        <title>Genome sequencing of Methylobacterium aquaticum DSM16371 type strain.</title>
        <authorList>
            <person name="Chaudhry V."/>
            <person name="Patil P.B."/>
        </authorList>
    </citation>
    <scope>NUCLEOTIDE SEQUENCE [LARGE SCALE GENOMIC DNA]</scope>
    <source>
        <strain evidence="3 4">DSM 16371</strain>
    </source>
</reference>
<dbReference type="EMBL" id="LABX01000283">
    <property type="protein sequence ID" value="KMO27848.1"/>
    <property type="molecule type" value="Genomic_DNA"/>
</dbReference>
<feature type="domain" description="Ricin B lectin" evidence="2">
    <location>
        <begin position="109"/>
        <end position="244"/>
    </location>
</feature>
<organism evidence="3 4">
    <name type="scientific">Methylobacterium aquaticum</name>
    <dbReference type="NCBI Taxonomy" id="270351"/>
    <lineage>
        <taxon>Bacteria</taxon>
        <taxon>Pseudomonadati</taxon>
        <taxon>Pseudomonadota</taxon>
        <taxon>Alphaproteobacteria</taxon>
        <taxon>Hyphomicrobiales</taxon>
        <taxon>Methylobacteriaceae</taxon>
        <taxon>Methylobacterium</taxon>
    </lineage>
</organism>
<dbReference type="SUPFAM" id="SSF50370">
    <property type="entry name" value="Ricin B-like lectins"/>
    <property type="match status" value="2"/>
</dbReference>
<dbReference type="InterPro" id="IPR000772">
    <property type="entry name" value="Ricin_B_lectin"/>
</dbReference>
<comment type="caution">
    <text evidence="3">The sequence shown here is derived from an EMBL/GenBank/DDBJ whole genome shotgun (WGS) entry which is preliminary data.</text>
</comment>
<sequence length="477" mass="48411">SFNSGQRRYVAPFTQAGTAVTVQAPPSANVAPPGYYQLVAIDQKGVPSPGVIVALGNGVAAPSQVSAPGVVTSAGGGQTGGGQTGGGTAGGGTGGGTGGGSGTLATGVSSFLKAAHSGLCLAIAAGDRSDGGAVTQQACTGAAEQTWTAQAGNGGTAYVNKASGKCLDMTLANNANPGSQVYQWTCVGARNQAWTQRSQNGGMAMVSVHNANLCVDIDGGSPQAGARTIAWTCHGGANQTFSVAPMGGASTLPAANGWWTPIGIAASRISIGADGTLVTLNADSKVPWRYVGDNNWTPLPGNFTDIAVISATSIYGIGTDTNVYRYNGQNWVMVGTNAKSIAAADGTVIIANGNNDIWLKQADDNTNAWRQLPGKALRVAVMNRNSLWHIGIDNNVYRGDQGGNWVAVGNSAAEIAASPDGSVVVTNTASQLMWRKTGDNTVGNWALVDPGFKATALTVPSAQRAIVVGLDRTIYRW</sequence>
<evidence type="ECO:0000256" key="1">
    <source>
        <dbReference type="SAM" id="MobiDB-lite"/>
    </source>
</evidence>
<name>A0A0J6S2U4_9HYPH</name>
<dbReference type="InterPro" id="IPR014756">
    <property type="entry name" value="Ig_E-set"/>
</dbReference>
<dbReference type="Pfam" id="PF09118">
    <property type="entry name" value="GO-like_E_set"/>
    <property type="match status" value="1"/>
</dbReference>
<evidence type="ECO:0000259" key="2">
    <source>
        <dbReference type="SMART" id="SM00458"/>
    </source>
</evidence>
<feature type="non-terminal residue" evidence="3">
    <location>
        <position position="1"/>
    </location>
</feature>
<dbReference type="InterPro" id="IPR035992">
    <property type="entry name" value="Ricin_B-like_lectins"/>
</dbReference>
<dbReference type="OrthoDB" id="7821947at2"/>
<accession>A0A0J6S2U4</accession>
<dbReference type="Pfam" id="PF19193">
    <property type="entry name" value="Tectonin"/>
    <property type="match status" value="1"/>
</dbReference>
<dbReference type="Proteomes" id="UP000035929">
    <property type="component" value="Unassembled WGS sequence"/>
</dbReference>
<dbReference type="PATRIC" id="fig|270351.6.peg.4251"/>
<dbReference type="CDD" id="cd02851">
    <property type="entry name" value="E_set_GO_C"/>
    <property type="match status" value="1"/>
</dbReference>
<dbReference type="RefSeq" id="WP_048467352.1">
    <property type="nucleotide sequence ID" value="NZ_LABX01000283.1"/>
</dbReference>
<proteinExistence type="predicted"/>
<dbReference type="CDD" id="cd00161">
    <property type="entry name" value="beta-trefoil_Ricin-like"/>
    <property type="match status" value="1"/>
</dbReference>
<dbReference type="InterPro" id="IPR013783">
    <property type="entry name" value="Ig-like_fold"/>
</dbReference>
<dbReference type="SMART" id="SM00706">
    <property type="entry name" value="TECPR"/>
    <property type="match status" value="3"/>
</dbReference>
<dbReference type="InterPro" id="IPR015202">
    <property type="entry name" value="GO-like_E_set"/>
</dbReference>
<dbReference type="InterPro" id="IPR006624">
    <property type="entry name" value="Beta-propeller_rpt_TECPR"/>
</dbReference>
<dbReference type="AlphaFoldDB" id="A0A0J6S2U4"/>
<dbReference type="Gene3D" id="2.80.10.50">
    <property type="match status" value="2"/>
</dbReference>
<dbReference type="Pfam" id="PF00652">
    <property type="entry name" value="Ricin_B_lectin"/>
    <property type="match status" value="1"/>
</dbReference>
<dbReference type="PROSITE" id="PS50231">
    <property type="entry name" value="RICIN_B_LECTIN"/>
    <property type="match status" value="1"/>
</dbReference>
<dbReference type="SMART" id="SM00458">
    <property type="entry name" value="RICIN"/>
    <property type="match status" value="1"/>
</dbReference>
<protein>
    <recommendedName>
        <fullName evidence="2">Ricin B lectin domain-containing protein</fullName>
    </recommendedName>
</protein>
<feature type="compositionally biased region" description="Gly residues" evidence="1">
    <location>
        <begin position="74"/>
        <end position="95"/>
    </location>
</feature>